<keyword evidence="3 5" id="KW-0238">DNA-binding</keyword>
<dbReference type="InterPro" id="IPR005158">
    <property type="entry name" value="BTAD"/>
</dbReference>
<dbReference type="PANTHER" id="PTHR35807">
    <property type="entry name" value="TRANSCRIPTIONAL REGULATOR REDD-RELATED"/>
    <property type="match status" value="1"/>
</dbReference>
<dbReference type="SUPFAM" id="SSF46894">
    <property type="entry name" value="C-terminal effector domain of the bipartite response regulators"/>
    <property type="match status" value="1"/>
</dbReference>
<evidence type="ECO:0000313" key="7">
    <source>
        <dbReference type="EMBL" id="AIW62997.1"/>
    </source>
</evidence>
<comment type="similarity">
    <text evidence="1">Belongs to the AfsR/DnrI/RedD regulatory family.</text>
</comment>
<reference evidence="7" key="1">
    <citation type="submission" date="2014-02" db="EMBL/GenBank/DDBJ databases">
        <title>Arenimycins C and D, pentangular polyphenols produced by an eDNA-derived gene cluster.</title>
        <authorList>
            <person name="Kang H.-S."/>
            <person name="Brady S.F."/>
        </authorList>
    </citation>
    <scope>NUCLEOTIDE SEQUENCE</scope>
</reference>
<dbReference type="InterPro" id="IPR036388">
    <property type="entry name" value="WH-like_DNA-bd_sf"/>
</dbReference>
<keyword evidence="2" id="KW-0805">Transcription regulation</keyword>
<dbReference type="Gene3D" id="1.10.10.10">
    <property type="entry name" value="Winged helix-like DNA-binding domain superfamily/Winged helix DNA-binding domain"/>
    <property type="match status" value="1"/>
</dbReference>
<evidence type="ECO:0000256" key="3">
    <source>
        <dbReference type="ARBA" id="ARBA00023125"/>
    </source>
</evidence>
<proteinExistence type="inferred from homology"/>
<dbReference type="InterPro" id="IPR001867">
    <property type="entry name" value="OmpR/PhoB-type_DNA-bd"/>
</dbReference>
<dbReference type="GO" id="GO:0000160">
    <property type="term" value="P:phosphorelay signal transduction system"/>
    <property type="evidence" value="ECO:0007669"/>
    <property type="project" value="InterPro"/>
</dbReference>
<evidence type="ECO:0000256" key="5">
    <source>
        <dbReference type="PROSITE-ProRule" id="PRU01091"/>
    </source>
</evidence>
<organism evidence="7">
    <name type="scientific">uncultured bacterium BAC-AB1442/1414/561</name>
    <dbReference type="NCBI Taxonomy" id="1562172"/>
    <lineage>
        <taxon>Bacteria</taxon>
        <taxon>environmental samples</taxon>
    </lineage>
</organism>
<feature type="DNA-binding region" description="OmpR/PhoB-type" evidence="5">
    <location>
        <begin position="1"/>
        <end position="99"/>
    </location>
</feature>
<evidence type="ECO:0000256" key="4">
    <source>
        <dbReference type="ARBA" id="ARBA00023163"/>
    </source>
</evidence>
<evidence type="ECO:0000256" key="1">
    <source>
        <dbReference type="ARBA" id="ARBA00005820"/>
    </source>
</evidence>
<evidence type="ECO:0000256" key="2">
    <source>
        <dbReference type="ARBA" id="ARBA00023015"/>
    </source>
</evidence>
<gene>
    <name evidence="7" type="primary">arn18</name>
</gene>
<keyword evidence="4" id="KW-0804">Transcription</keyword>
<protein>
    <submittedName>
        <fullName evidence="7">SARP family transcriptional regulator</fullName>
    </submittedName>
</protein>
<dbReference type="EMBL" id="KJ440489">
    <property type="protein sequence ID" value="AIW62997.1"/>
    <property type="molecule type" value="Genomic_DNA"/>
</dbReference>
<feature type="domain" description="OmpR/PhoB-type" evidence="6">
    <location>
        <begin position="1"/>
        <end position="99"/>
    </location>
</feature>
<dbReference type="SMART" id="SM01043">
    <property type="entry name" value="BTAD"/>
    <property type="match status" value="1"/>
</dbReference>
<dbReference type="Pfam" id="PF00486">
    <property type="entry name" value="Trans_reg_C"/>
    <property type="match status" value="1"/>
</dbReference>
<dbReference type="AlphaFoldDB" id="A0A0C4S491"/>
<dbReference type="SMART" id="SM00862">
    <property type="entry name" value="Trans_reg_C"/>
    <property type="match status" value="1"/>
</dbReference>
<dbReference type="InterPro" id="IPR011990">
    <property type="entry name" value="TPR-like_helical_dom_sf"/>
</dbReference>
<dbReference type="InterPro" id="IPR016032">
    <property type="entry name" value="Sig_transdc_resp-reg_C-effctor"/>
</dbReference>
<accession>A0A0C4S491</accession>
<dbReference type="SUPFAM" id="SSF48452">
    <property type="entry name" value="TPR-like"/>
    <property type="match status" value="1"/>
</dbReference>
<dbReference type="InterPro" id="IPR051677">
    <property type="entry name" value="AfsR-DnrI-RedD_regulator"/>
</dbReference>
<evidence type="ECO:0000259" key="6">
    <source>
        <dbReference type="PROSITE" id="PS51755"/>
    </source>
</evidence>
<name>A0A0C4S491_9BACT</name>
<sequence>MEHLRISVLGVLEVVDGEHIFTPGAARLRQTLAMLAISPGKVVHTEAIAGELWPDARPRRPITTIQTYVYELRNALDRRFGHNAGDMVKTESSGYRLRIAAQRVDAVRFLDLVERGDALLGEHRRWHPRSAPGAALSGAQAAADLLREALKLWRGSPFVGTPTGPRLSQHALLLERSWIRGTERRIRADLLLGRHRELIGELQALTVDHPLNETFHVQLMVALYRSGRRGDALRVYDRIRQALDDEGLEPAQRLRAVHYRILGPDSSDRTLGGLGV</sequence>
<dbReference type="Pfam" id="PF03704">
    <property type="entry name" value="BTAD"/>
    <property type="match status" value="1"/>
</dbReference>
<dbReference type="PANTHER" id="PTHR35807:SF1">
    <property type="entry name" value="TRANSCRIPTIONAL REGULATOR REDD"/>
    <property type="match status" value="1"/>
</dbReference>
<dbReference type="GO" id="GO:0006355">
    <property type="term" value="P:regulation of DNA-templated transcription"/>
    <property type="evidence" value="ECO:0007669"/>
    <property type="project" value="InterPro"/>
</dbReference>
<dbReference type="Gene3D" id="1.25.40.10">
    <property type="entry name" value="Tetratricopeptide repeat domain"/>
    <property type="match status" value="1"/>
</dbReference>
<dbReference type="GO" id="GO:0003677">
    <property type="term" value="F:DNA binding"/>
    <property type="evidence" value="ECO:0007669"/>
    <property type="project" value="UniProtKB-UniRule"/>
</dbReference>
<dbReference type="PROSITE" id="PS51755">
    <property type="entry name" value="OMPR_PHOB"/>
    <property type="match status" value="1"/>
</dbReference>
<dbReference type="CDD" id="cd15831">
    <property type="entry name" value="BTAD"/>
    <property type="match status" value="1"/>
</dbReference>